<feature type="compositionally biased region" description="Basic and acidic residues" evidence="2">
    <location>
        <begin position="11"/>
        <end position="26"/>
    </location>
</feature>
<keyword evidence="1" id="KW-0175">Coiled coil</keyword>
<dbReference type="Pfam" id="PF04340">
    <property type="entry name" value="DUF484"/>
    <property type="match status" value="1"/>
</dbReference>
<dbReference type="PANTHER" id="PTHR38765">
    <property type="entry name" value="DUF484 DOMAIN-CONTAINING PROTEIN"/>
    <property type="match status" value="1"/>
</dbReference>
<gene>
    <name evidence="3" type="ORF">MNBD_GAMMA06-528</name>
</gene>
<dbReference type="AlphaFoldDB" id="A0A3B0XDI2"/>
<accession>A0A3B0XDI2</accession>
<evidence type="ECO:0008006" key="4">
    <source>
        <dbReference type="Google" id="ProtNLM"/>
    </source>
</evidence>
<dbReference type="InterPro" id="IPR029016">
    <property type="entry name" value="GAF-like_dom_sf"/>
</dbReference>
<feature type="region of interest" description="Disordered" evidence="2">
    <location>
        <begin position="1"/>
        <end position="26"/>
    </location>
</feature>
<dbReference type="EMBL" id="UOFD01000079">
    <property type="protein sequence ID" value="VAW54656.1"/>
    <property type="molecule type" value="Genomic_DNA"/>
</dbReference>
<proteinExistence type="predicted"/>
<sequence length="255" mass="28324">MNKTIKKTNKIKPESKLEPKSKAKEISDEREQQLATELQLISLLRENPDILIRHPELLTVIEVSHQSGSAVSLIERQVTALREQIEIKEKRLVELMDVARDNQRLAKTSHRLAIDLLATHDVDDVISIVLDTFKTELSADHAVVKLFSEDTELIEQSAGLFVDVKDGALKAFKTMLQHKNTVCGKSTKEQKIYMFEEKAEQIKSVAIIPLIAGANLGLIGLGAENVQRFNASMGTEFLAHVGELVSASLAGHLEN</sequence>
<organism evidence="3">
    <name type="scientific">hydrothermal vent metagenome</name>
    <dbReference type="NCBI Taxonomy" id="652676"/>
    <lineage>
        <taxon>unclassified sequences</taxon>
        <taxon>metagenomes</taxon>
        <taxon>ecological metagenomes</taxon>
    </lineage>
</organism>
<dbReference type="Gene3D" id="3.30.450.40">
    <property type="match status" value="1"/>
</dbReference>
<feature type="compositionally biased region" description="Basic residues" evidence="2">
    <location>
        <begin position="1"/>
        <end position="10"/>
    </location>
</feature>
<evidence type="ECO:0000256" key="2">
    <source>
        <dbReference type="SAM" id="MobiDB-lite"/>
    </source>
</evidence>
<evidence type="ECO:0000256" key="1">
    <source>
        <dbReference type="SAM" id="Coils"/>
    </source>
</evidence>
<feature type="coiled-coil region" evidence="1">
    <location>
        <begin position="71"/>
        <end position="98"/>
    </location>
</feature>
<dbReference type="SUPFAM" id="SSF55781">
    <property type="entry name" value="GAF domain-like"/>
    <property type="match status" value="1"/>
</dbReference>
<name>A0A3B0XDI2_9ZZZZ</name>
<protein>
    <recommendedName>
        <fullName evidence="4">GAF domain-containing protein</fullName>
    </recommendedName>
</protein>
<dbReference type="InterPro" id="IPR007435">
    <property type="entry name" value="DUF484"/>
</dbReference>
<reference evidence="3" key="1">
    <citation type="submission" date="2018-06" db="EMBL/GenBank/DDBJ databases">
        <authorList>
            <person name="Zhirakovskaya E."/>
        </authorList>
    </citation>
    <scope>NUCLEOTIDE SEQUENCE</scope>
</reference>
<evidence type="ECO:0000313" key="3">
    <source>
        <dbReference type="EMBL" id="VAW54656.1"/>
    </source>
</evidence>
<dbReference type="PANTHER" id="PTHR38765:SF1">
    <property type="entry name" value="DUF484 DOMAIN-CONTAINING PROTEIN"/>
    <property type="match status" value="1"/>
</dbReference>